<feature type="compositionally biased region" description="Polar residues" evidence="1">
    <location>
        <begin position="68"/>
        <end position="79"/>
    </location>
</feature>
<organism evidence="3 4">
    <name type="scientific">Paraglomus brasilianum</name>
    <dbReference type="NCBI Taxonomy" id="144538"/>
    <lineage>
        <taxon>Eukaryota</taxon>
        <taxon>Fungi</taxon>
        <taxon>Fungi incertae sedis</taxon>
        <taxon>Mucoromycota</taxon>
        <taxon>Glomeromycotina</taxon>
        <taxon>Glomeromycetes</taxon>
        <taxon>Paraglomerales</taxon>
        <taxon>Paraglomeraceae</taxon>
        <taxon>Paraglomus</taxon>
    </lineage>
</organism>
<name>A0A9N9D067_9GLOM</name>
<evidence type="ECO:0000313" key="3">
    <source>
        <dbReference type="EMBL" id="CAG8621495.1"/>
    </source>
</evidence>
<feature type="region of interest" description="Disordered" evidence="1">
    <location>
        <begin position="51"/>
        <end position="90"/>
    </location>
</feature>
<proteinExistence type="predicted"/>
<feature type="region of interest" description="Disordered" evidence="1">
    <location>
        <begin position="1"/>
        <end position="31"/>
    </location>
</feature>
<evidence type="ECO:0000313" key="4">
    <source>
        <dbReference type="Proteomes" id="UP000789739"/>
    </source>
</evidence>
<dbReference type="Proteomes" id="UP000789739">
    <property type="component" value="Unassembled WGS sequence"/>
</dbReference>
<keyword evidence="2" id="KW-0812">Transmembrane</keyword>
<feature type="transmembrane region" description="Helical" evidence="2">
    <location>
        <begin position="126"/>
        <end position="148"/>
    </location>
</feature>
<keyword evidence="4" id="KW-1185">Reference proteome</keyword>
<reference evidence="3" key="1">
    <citation type="submission" date="2021-06" db="EMBL/GenBank/DDBJ databases">
        <authorList>
            <person name="Kallberg Y."/>
            <person name="Tangrot J."/>
            <person name="Rosling A."/>
        </authorList>
    </citation>
    <scope>NUCLEOTIDE SEQUENCE</scope>
    <source>
        <strain evidence="3">BR232B</strain>
    </source>
</reference>
<dbReference type="OrthoDB" id="3253553at2759"/>
<accession>A0A9N9D067</accession>
<dbReference type="EMBL" id="CAJVPI010001638">
    <property type="protein sequence ID" value="CAG8621495.1"/>
    <property type="molecule type" value="Genomic_DNA"/>
</dbReference>
<evidence type="ECO:0000256" key="1">
    <source>
        <dbReference type="SAM" id="MobiDB-lite"/>
    </source>
</evidence>
<comment type="caution">
    <text evidence="3">The sequence shown here is derived from an EMBL/GenBank/DDBJ whole genome shotgun (WGS) entry which is preliminary data.</text>
</comment>
<dbReference type="AlphaFoldDB" id="A0A9N9D067"/>
<keyword evidence="2" id="KW-1133">Transmembrane helix</keyword>
<evidence type="ECO:0000256" key="2">
    <source>
        <dbReference type="SAM" id="Phobius"/>
    </source>
</evidence>
<feature type="compositionally biased region" description="Basic and acidic residues" evidence="1">
    <location>
        <begin position="1"/>
        <end position="11"/>
    </location>
</feature>
<sequence length="194" mass="21643">MTQLLKKDVSPKHATPNVADSHRPDSVYRPNPFPINPIVGYPSAPVTTYHYPPHADSNYDDNGPPPQYSSYDTNSSYPHSHTYGRPSDGYDTSTVTYPPIGALGFIAGASSVSHVSTPPDIRPGVIGLYVVSITSCLVSLFYVCKYFSRRFGRNRKLRRWIMLLIDFVLAFAWGILGYFLIVKFKCPPGDHNGW</sequence>
<keyword evidence="2" id="KW-0472">Membrane</keyword>
<gene>
    <name evidence="3" type="ORF">PBRASI_LOCUS8735</name>
</gene>
<feature type="transmembrane region" description="Helical" evidence="2">
    <location>
        <begin position="160"/>
        <end position="181"/>
    </location>
</feature>
<protein>
    <submittedName>
        <fullName evidence="3">1053_t:CDS:1</fullName>
    </submittedName>
</protein>